<dbReference type="EMBL" id="CAJVPQ010000340">
    <property type="protein sequence ID" value="CAG8472726.1"/>
    <property type="molecule type" value="Genomic_DNA"/>
</dbReference>
<gene>
    <name evidence="1" type="ORF">FCALED_LOCUS2304</name>
</gene>
<reference evidence="1" key="1">
    <citation type="submission" date="2021-06" db="EMBL/GenBank/DDBJ databases">
        <authorList>
            <person name="Kallberg Y."/>
            <person name="Tangrot J."/>
            <person name="Rosling A."/>
        </authorList>
    </citation>
    <scope>NUCLEOTIDE SEQUENCE</scope>
    <source>
        <strain evidence="1">UK204</strain>
    </source>
</reference>
<keyword evidence="2" id="KW-1185">Reference proteome</keyword>
<evidence type="ECO:0000313" key="1">
    <source>
        <dbReference type="EMBL" id="CAG8472726.1"/>
    </source>
</evidence>
<dbReference type="AlphaFoldDB" id="A0A9N8W6J1"/>
<protein>
    <submittedName>
        <fullName evidence="1">1122_t:CDS:1</fullName>
    </submittedName>
</protein>
<dbReference type="Proteomes" id="UP000789570">
    <property type="component" value="Unassembled WGS sequence"/>
</dbReference>
<accession>A0A9N8W6J1</accession>
<name>A0A9N8W6J1_9GLOM</name>
<evidence type="ECO:0000313" key="2">
    <source>
        <dbReference type="Proteomes" id="UP000789570"/>
    </source>
</evidence>
<organism evidence="1 2">
    <name type="scientific">Funneliformis caledonium</name>
    <dbReference type="NCBI Taxonomy" id="1117310"/>
    <lineage>
        <taxon>Eukaryota</taxon>
        <taxon>Fungi</taxon>
        <taxon>Fungi incertae sedis</taxon>
        <taxon>Mucoromycota</taxon>
        <taxon>Glomeromycotina</taxon>
        <taxon>Glomeromycetes</taxon>
        <taxon>Glomerales</taxon>
        <taxon>Glomeraceae</taxon>
        <taxon>Funneliformis</taxon>
    </lineage>
</organism>
<sequence>MNTKKPRKFLNKSHTTEISVETTQLRKKATNKFSQMLSYVKSTTARLSTDDVENDQGNLHVDVENDQESLSVDVENDQVNSCKKSFELVVPFDLEKDQGVSRKKSLKLMSTDIEKN</sequence>
<comment type="caution">
    <text evidence="1">The sequence shown here is derived from an EMBL/GenBank/DDBJ whole genome shotgun (WGS) entry which is preliminary data.</text>
</comment>
<proteinExistence type="predicted"/>